<sequence length="68" mass="7566">MERLRGPVADDDRGCEVYGHQQLVREYALRVSRRQPAYAIRLTMRSQTAAATSAFGREEISAAAPRAS</sequence>
<organism evidence="1 2">
    <name type="scientific">Pilimelia columellifera subsp. columellifera</name>
    <dbReference type="NCBI Taxonomy" id="706583"/>
    <lineage>
        <taxon>Bacteria</taxon>
        <taxon>Bacillati</taxon>
        <taxon>Actinomycetota</taxon>
        <taxon>Actinomycetes</taxon>
        <taxon>Micromonosporales</taxon>
        <taxon>Micromonosporaceae</taxon>
        <taxon>Pilimelia</taxon>
    </lineage>
</organism>
<accession>A0ABP6AXF5</accession>
<evidence type="ECO:0000313" key="1">
    <source>
        <dbReference type="EMBL" id="GAA2527020.1"/>
    </source>
</evidence>
<gene>
    <name evidence="1" type="ORF">GCM10010201_27280</name>
</gene>
<comment type="caution">
    <text evidence="1">The sequence shown here is derived from an EMBL/GenBank/DDBJ whole genome shotgun (WGS) entry which is preliminary data.</text>
</comment>
<reference evidence="2" key="1">
    <citation type="journal article" date="2019" name="Int. J. Syst. Evol. Microbiol.">
        <title>The Global Catalogue of Microorganisms (GCM) 10K type strain sequencing project: providing services to taxonomists for standard genome sequencing and annotation.</title>
        <authorList>
            <consortium name="The Broad Institute Genomics Platform"/>
            <consortium name="The Broad Institute Genome Sequencing Center for Infectious Disease"/>
            <person name="Wu L."/>
            <person name="Ma J."/>
        </authorList>
    </citation>
    <scope>NUCLEOTIDE SEQUENCE [LARGE SCALE GENOMIC DNA]</scope>
    <source>
        <strain evidence="2">JCM 3367</strain>
    </source>
</reference>
<evidence type="ECO:0000313" key="2">
    <source>
        <dbReference type="Proteomes" id="UP001499978"/>
    </source>
</evidence>
<name>A0ABP6AXF5_9ACTN</name>
<dbReference type="Proteomes" id="UP001499978">
    <property type="component" value="Unassembled WGS sequence"/>
</dbReference>
<dbReference type="EMBL" id="BAAARY010000013">
    <property type="protein sequence ID" value="GAA2527020.1"/>
    <property type="molecule type" value="Genomic_DNA"/>
</dbReference>
<protein>
    <submittedName>
        <fullName evidence="1">Uncharacterized protein</fullName>
    </submittedName>
</protein>
<proteinExistence type="predicted"/>
<keyword evidence="2" id="KW-1185">Reference proteome</keyword>